<proteinExistence type="predicted"/>
<evidence type="ECO:0000313" key="1">
    <source>
        <dbReference type="EMBL" id="TGN11901.1"/>
    </source>
</evidence>
<evidence type="ECO:0008006" key="3">
    <source>
        <dbReference type="Google" id="ProtNLM"/>
    </source>
</evidence>
<dbReference type="Proteomes" id="UP000298264">
    <property type="component" value="Unassembled WGS sequence"/>
</dbReference>
<dbReference type="OrthoDB" id="344059at2"/>
<dbReference type="Pfam" id="PF06739">
    <property type="entry name" value="SBBP"/>
    <property type="match status" value="6"/>
</dbReference>
<name>A0A4R9LQV4_9LEPT</name>
<organism evidence="1 2">
    <name type="scientific">Leptospira ilyithenensis</name>
    <dbReference type="NCBI Taxonomy" id="2484901"/>
    <lineage>
        <taxon>Bacteria</taxon>
        <taxon>Pseudomonadati</taxon>
        <taxon>Spirochaetota</taxon>
        <taxon>Spirochaetia</taxon>
        <taxon>Leptospirales</taxon>
        <taxon>Leptospiraceae</taxon>
        <taxon>Leptospira</taxon>
    </lineage>
</organism>
<dbReference type="AlphaFoldDB" id="A0A4R9LQV4"/>
<dbReference type="InterPro" id="IPR052918">
    <property type="entry name" value="Motility_Chemotaxis_Reg"/>
</dbReference>
<dbReference type="EMBL" id="RQHV01000036">
    <property type="protein sequence ID" value="TGN11901.1"/>
    <property type="molecule type" value="Genomic_DNA"/>
</dbReference>
<dbReference type="SUPFAM" id="SSF101898">
    <property type="entry name" value="NHL repeat"/>
    <property type="match status" value="1"/>
</dbReference>
<keyword evidence="2" id="KW-1185">Reference proteome</keyword>
<protein>
    <recommendedName>
        <fullName evidence="3">Beta-propeller repeat protein</fullName>
    </recommendedName>
</protein>
<comment type="caution">
    <text evidence="1">The sequence shown here is derived from an EMBL/GenBank/DDBJ whole genome shotgun (WGS) entry which is preliminary data.</text>
</comment>
<evidence type="ECO:0000313" key="2">
    <source>
        <dbReference type="Proteomes" id="UP000298264"/>
    </source>
</evidence>
<reference evidence="1" key="1">
    <citation type="journal article" date="2019" name="PLoS Negl. Trop. Dis.">
        <title>Revisiting the worldwide diversity of Leptospira species in the environment.</title>
        <authorList>
            <person name="Vincent A.T."/>
            <person name="Schiettekatte O."/>
            <person name="Bourhy P."/>
            <person name="Veyrier F.J."/>
            <person name="Picardeau M."/>
        </authorList>
    </citation>
    <scope>NUCLEOTIDE SEQUENCE [LARGE SCALE GENOMIC DNA]</scope>
    <source>
        <strain evidence="1">201400974</strain>
    </source>
</reference>
<dbReference type="InterPro" id="IPR010620">
    <property type="entry name" value="SBBP_repeat"/>
</dbReference>
<gene>
    <name evidence="1" type="ORF">EHS11_05165</name>
</gene>
<sequence>MKFFVKTLLVTFTISILCLGCSSKNNKNKKLLPLLAFLMMNNDNPNPWTRLFGTSSKQTMGTGVSVGPQGNIYTTGDTNSILEGQPSDNKTENIFVTKHDVGGNKLWTKFLGVTGKNTRSYAISSDSQGNVYITGITEGSLDGQTLTGVLDLFVIKYDSNGNKLWTRLLGASGRQAFSNDIIITSKNNIYITGVTNGNLDGQTLTGIADLFITKYDSNGNRLWTKLLGVSNSQTRSESISMDSQENLYIAGETGGNLDGQTLTGTLDSFVAKYDSNGNKIWTRLLGASGKTTSAFGISSNPEGYVYITGFTDGNLDGNSLTGTKDLFVTKYDANGSKLWTKLLGTQGKETQAYRINVGAKGNIYVTGFTQGDLDGQPQIGSQSGFVVKYDPDGNKLWTRLFGSIGSAAVASDIAIDKQTKNIYISGVTNGDIDGQKLTGIQDSFLLKRANESR</sequence>
<dbReference type="RefSeq" id="WP_135763345.1">
    <property type="nucleotide sequence ID" value="NZ_RQHV01000036.1"/>
</dbReference>
<dbReference type="PANTHER" id="PTHR35580:SF1">
    <property type="entry name" value="PHYTASE-LIKE DOMAIN-CONTAINING PROTEIN"/>
    <property type="match status" value="1"/>
</dbReference>
<accession>A0A4R9LQV4</accession>
<dbReference type="PANTHER" id="PTHR35580">
    <property type="entry name" value="CELL SURFACE GLYCOPROTEIN (S-LAYER PROTEIN)-LIKE PROTEIN"/>
    <property type="match status" value="1"/>
</dbReference>